<organism evidence="2 3">
    <name type="scientific">Pseudooceanicola sediminis</name>
    <dbReference type="NCBI Taxonomy" id="2211117"/>
    <lineage>
        <taxon>Bacteria</taxon>
        <taxon>Pseudomonadati</taxon>
        <taxon>Pseudomonadota</taxon>
        <taxon>Alphaproteobacteria</taxon>
        <taxon>Rhodobacterales</taxon>
        <taxon>Paracoccaceae</taxon>
        <taxon>Pseudooceanicola</taxon>
    </lineage>
</organism>
<reference evidence="2 3" key="1">
    <citation type="submission" date="2018-08" db="EMBL/GenBank/DDBJ databases">
        <title>Pseudooceanicola sediminis CY03 in the family Rhodobacteracea.</title>
        <authorList>
            <person name="Zhang Y.-J."/>
        </authorList>
    </citation>
    <scope>NUCLEOTIDE SEQUENCE [LARGE SCALE GENOMIC DNA]</scope>
    <source>
        <strain evidence="2 3">CY03</strain>
    </source>
</reference>
<comment type="caution">
    <text evidence="2">The sequence shown here is derived from an EMBL/GenBank/DDBJ whole genome shotgun (WGS) entry which is preliminary data.</text>
</comment>
<sequence>MLALAVVRFLASTGCRIDEAAAHPCVILGRDLAELAYSMGFFAAWGPLFLFPVSVGIAMLWGLTRLILFIARPRD</sequence>
<protein>
    <submittedName>
        <fullName evidence="2">Uncharacterized protein</fullName>
    </submittedName>
</protein>
<keyword evidence="1" id="KW-0812">Transmembrane</keyword>
<feature type="transmembrane region" description="Helical" evidence="1">
    <location>
        <begin position="46"/>
        <end position="71"/>
    </location>
</feature>
<evidence type="ECO:0000313" key="3">
    <source>
        <dbReference type="Proteomes" id="UP000265848"/>
    </source>
</evidence>
<keyword evidence="1" id="KW-1133">Transmembrane helix</keyword>
<evidence type="ECO:0000256" key="1">
    <source>
        <dbReference type="SAM" id="Phobius"/>
    </source>
</evidence>
<dbReference type="AlphaFoldDB" id="A0A399IYH7"/>
<keyword evidence="3" id="KW-1185">Reference proteome</keyword>
<name>A0A399IYH7_9RHOB</name>
<evidence type="ECO:0000313" key="2">
    <source>
        <dbReference type="EMBL" id="RII38125.1"/>
    </source>
</evidence>
<keyword evidence="1" id="KW-0472">Membrane</keyword>
<proteinExistence type="predicted"/>
<dbReference type="OrthoDB" id="5948392at2"/>
<gene>
    <name evidence="2" type="ORF">DL237_14075</name>
</gene>
<dbReference type="EMBL" id="QWJJ01000012">
    <property type="protein sequence ID" value="RII38125.1"/>
    <property type="molecule type" value="Genomic_DNA"/>
</dbReference>
<accession>A0A399IYH7</accession>
<dbReference type="Proteomes" id="UP000265848">
    <property type="component" value="Unassembled WGS sequence"/>
</dbReference>